<organism evidence="1 2">
    <name type="scientific">Hamiltosporidium tvaerminnensis</name>
    <dbReference type="NCBI Taxonomy" id="1176355"/>
    <lineage>
        <taxon>Eukaryota</taxon>
        <taxon>Fungi</taxon>
        <taxon>Fungi incertae sedis</taxon>
        <taxon>Microsporidia</taxon>
        <taxon>Dubosqiidae</taxon>
        <taxon>Hamiltosporidium</taxon>
    </lineage>
</organism>
<sequence length="637" mass="76970">MFLDKKITEHIDFLRIFDAENSNKNKIFDTFLEKSSDVTKLRDSVINSEILENYILYFLQIIFIEEKFNSLEIHESFYWKDIITGEFYKSKSFIYEKLNISLKIIFILNKYLERNEESEQSEKFSYFYKLIFYFLETILKIIQQKNNILPTKIFQVSSKQLDISLEFLTALKSYFQYKYTLFSKINNMDSEEELDRCNLSYKLCHFLSKLMSDLKSLHNLYKNLFCTDFQKICKNLLVKCKEDLDYYSLNLNYYKALCYYKKDDIKIAFDTLKMAANKISEIQNQKYVVLEKFKNIIEKINDLFKDLTIQNTLTISYNTTNEIFLNIETYESSYENIFEIFLYKDIYYDFIPVKIEKIIETYLKEEFILHDDLIASTKFYKNQINKLKKKNYWILYSENYKIYFENLNILLKKENIVLEENKNSIKIGLSNINTNFLNATKKYKNYIEMNIKKYTNYDFIDEKYNNLQNIYLECQKVKDILLKVKHIKTYTVSTFNSIDNFQKLQSNEILKDIINLENQITDLETNMIKSNKPDVVKYYHESIIYSNNPIKFEDKLNLNKKKMYENQISLEMIKERYKYVSDEIIKTIFFLKSKNIIDYHNTIKKTSKNLKKKIKMTDFVIKNINRLQKLITDFLNN</sequence>
<protein>
    <submittedName>
        <fullName evidence="1">Uncharacterized protein</fullName>
    </submittedName>
</protein>
<gene>
    <name evidence="1" type="ORF">CWI37_0023p0080</name>
</gene>
<evidence type="ECO:0000313" key="1">
    <source>
        <dbReference type="EMBL" id="TBU05335.1"/>
    </source>
</evidence>
<evidence type="ECO:0000313" key="2">
    <source>
        <dbReference type="Proteomes" id="UP000292362"/>
    </source>
</evidence>
<reference evidence="1 2" key="1">
    <citation type="submission" date="2017-12" db="EMBL/GenBank/DDBJ databases">
        <authorList>
            <person name="Pombert J.-F."/>
            <person name="Haag K.L."/>
            <person name="Ebert D."/>
        </authorList>
    </citation>
    <scope>NUCLEOTIDE SEQUENCE [LARGE SCALE GENOMIC DNA]</scope>
    <source>
        <strain evidence="1">FI-OER-3-3</strain>
    </source>
</reference>
<dbReference type="AlphaFoldDB" id="A0A4Q9LD44"/>
<proteinExistence type="predicted"/>
<dbReference type="VEuPathDB" id="MicrosporidiaDB:CWI37_0023p0080"/>
<name>A0A4Q9LD44_9MICR</name>
<accession>A0A4Q9LD44</accession>
<comment type="caution">
    <text evidence="1">The sequence shown here is derived from an EMBL/GenBank/DDBJ whole genome shotgun (WGS) entry which is preliminary data.</text>
</comment>
<dbReference type="EMBL" id="PITJ01000023">
    <property type="protein sequence ID" value="TBU05335.1"/>
    <property type="molecule type" value="Genomic_DNA"/>
</dbReference>
<dbReference type="Proteomes" id="UP000292362">
    <property type="component" value="Unassembled WGS sequence"/>
</dbReference>